<reference evidence="3" key="2">
    <citation type="journal article" date="2021" name="Microbiome">
        <title>Successional dynamics and alternative stable states in a saline activated sludge microbial community over 9 years.</title>
        <authorList>
            <person name="Wang Y."/>
            <person name="Ye J."/>
            <person name="Ju F."/>
            <person name="Liu L."/>
            <person name="Boyd J.A."/>
            <person name="Deng Y."/>
            <person name="Parks D.H."/>
            <person name="Jiang X."/>
            <person name="Yin X."/>
            <person name="Woodcroft B.J."/>
            <person name="Tyson G.W."/>
            <person name="Hugenholtz P."/>
            <person name="Polz M.F."/>
            <person name="Zhang T."/>
        </authorList>
    </citation>
    <scope>NUCLEOTIDE SEQUENCE</scope>
    <source>
        <strain evidence="3">HKST-UBA03</strain>
    </source>
</reference>
<feature type="domain" description="GIY-YIG" evidence="2">
    <location>
        <begin position="1"/>
        <end position="78"/>
    </location>
</feature>
<sequence length="89" mass="10605">MFYYVYVLQSIKDKSLYIGFTEDLKRRLNEHNSGKNISTKKSLPHKIIFYEAFLDKSDALNREKYLKSGWGHRSIKTLLNDYLNTDLIR</sequence>
<evidence type="ECO:0000259" key="2">
    <source>
        <dbReference type="PROSITE" id="PS50164"/>
    </source>
</evidence>
<dbReference type="EMBL" id="JAGQKZ010000045">
    <property type="protein sequence ID" value="MCA9392377.1"/>
    <property type="molecule type" value="Genomic_DNA"/>
</dbReference>
<dbReference type="CDD" id="cd10449">
    <property type="entry name" value="GIY-YIG_SLX1_like"/>
    <property type="match status" value="1"/>
</dbReference>
<proteinExistence type="inferred from homology"/>
<accession>A0A955LLD2</accession>
<protein>
    <submittedName>
        <fullName evidence="3">GIY-YIG nuclease family protein</fullName>
    </submittedName>
</protein>
<dbReference type="SMART" id="SM00465">
    <property type="entry name" value="GIYc"/>
    <property type="match status" value="1"/>
</dbReference>
<dbReference type="PROSITE" id="PS50164">
    <property type="entry name" value="GIY_YIG"/>
    <property type="match status" value="1"/>
</dbReference>
<comment type="similarity">
    <text evidence="1">Belongs to the UPF0213 family.</text>
</comment>
<dbReference type="Proteomes" id="UP000751518">
    <property type="component" value="Unassembled WGS sequence"/>
</dbReference>
<evidence type="ECO:0000256" key="1">
    <source>
        <dbReference type="ARBA" id="ARBA00007435"/>
    </source>
</evidence>
<comment type="caution">
    <text evidence="3">The sequence shown here is derived from an EMBL/GenBank/DDBJ whole genome shotgun (WGS) entry which is preliminary data.</text>
</comment>
<reference evidence="3" key="1">
    <citation type="submission" date="2020-04" db="EMBL/GenBank/DDBJ databases">
        <authorList>
            <person name="Zhang T."/>
        </authorList>
    </citation>
    <scope>NUCLEOTIDE SEQUENCE</scope>
    <source>
        <strain evidence="3">HKST-UBA03</strain>
    </source>
</reference>
<dbReference type="Pfam" id="PF01541">
    <property type="entry name" value="GIY-YIG"/>
    <property type="match status" value="1"/>
</dbReference>
<dbReference type="AlphaFoldDB" id="A0A955LLD2"/>
<evidence type="ECO:0000313" key="4">
    <source>
        <dbReference type="Proteomes" id="UP000751518"/>
    </source>
</evidence>
<dbReference type="SUPFAM" id="SSF82771">
    <property type="entry name" value="GIY-YIG endonuclease"/>
    <property type="match status" value="1"/>
</dbReference>
<dbReference type="PANTHER" id="PTHR34477:SF5">
    <property type="entry name" value="BSL5627 PROTEIN"/>
    <property type="match status" value="1"/>
</dbReference>
<gene>
    <name evidence="3" type="ORF">KC614_04230</name>
</gene>
<organism evidence="3 4">
    <name type="scientific">candidate division WWE3 bacterium</name>
    <dbReference type="NCBI Taxonomy" id="2053526"/>
    <lineage>
        <taxon>Bacteria</taxon>
        <taxon>Katanobacteria</taxon>
    </lineage>
</organism>
<dbReference type="InterPro" id="IPR050190">
    <property type="entry name" value="UPF0213_domain"/>
</dbReference>
<evidence type="ECO:0000313" key="3">
    <source>
        <dbReference type="EMBL" id="MCA9392377.1"/>
    </source>
</evidence>
<dbReference type="Gene3D" id="3.40.1440.10">
    <property type="entry name" value="GIY-YIG endonuclease"/>
    <property type="match status" value="1"/>
</dbReference>
<dbReference type="InterPro" id="IPR000305">
    <property type="entry name" value="GIY-YIG_endonuc"/>
</dbReference>
<name>A0A955LLD2_UNCKA</name>
<dbReference type="PANTHER" id="PTHR34477">
    <property type="entry name" value="UPF0213 PROTEIN YHBQ"/>
    <property type="match status" value="1"/>
</dbReference>
<dbReference type="InterPro" id="IPR035901">
    <property type="entry name" value="GIY-YIG_endonuc_sf"/>
</dbReference>